<dbReference type="SUPFAM" id="SSF141571">
    <property type="entry name" value="Pentapeptide repeat-like"/>
    <property type="match status" value="1"/>
</dbReference>
<dbReference type="EMBL" id="MN739358">
    <property type="protein sequence ID" value="QHT00770.1"/>
    <property type="molecule type" value="Genomic_DNA"/>
</dbReference>
<dbReference type="InterPro" id="IPR001646">
    <property type="entry name" value="5peptide_repeat"/>
</dbReference>
<accession>A0A6C0CAE0</accession>
<dbReference type="InterPro" id="IPR051082">
    <property type="entry name" value="Pentapeptide-BTB/POZ_domain"/>
</dbReference>
<feature type="domain" description="Bacteriophage/plasmid primase P4 C-terminal" evidence="1">
    <location>
        <begin position="38"/>
        <end position="81"/>
    </location>
</feature>
<dbReference type="PANTHER" id="PTHR14136:SF17">
    <property type="entry name" value="BTB_POZ DOMAIN-CONTAINING PROTEIN KCTD9"/>
    <property type="match status" value="1"/>
</dbReference>
<dbReference type="PANTHER" id="PTHR14136">
    <property type="entry name" value="BTB_POZ DOMAIN-CONTAINING PROTEIN KCTD9"/>
    <property type="match status" value="1"/>
</dbReference>
<protein>
    <recommendedName>
        <fullName evidence="1">Bacteriophage/plasmid primase P4 C-terminal domain-containing protein</fullName>
    </recommendedName>
</protein>
<reference evidence="2" key="1">
    <citation type="journal article" date="2020" name="Nature">
        <title>Giant virus diversity and host interactions through global metagenomics.</title>
        <authorList>
            <person name="Schulz F."/>
            <person name="Roux S."/>
            <person name="Paez-Espino D."/>
            <person name="Jungbluth S."/>
            <person name="Walsh D.A."/>
            <person name="Denef V.J."/>
            <person name="McMahon K.D."/>
            <person name="Konstantinidis K.T."/>
            <person name="Eloe-Fadrosh E.A."/>
            <person name="Kyrpides N.C."/>
            <person name="Woyke T."/>
        </authorList>
    </citation>
    <scope>NUCLEOTIDE SEQUENCE</scope>
    <source>
        <strain evidence="2">GVMAG-M-3300020192-26</strain>
    </source>
</reference>
<dbReference type="Gene3D" id="2.160.20.80">
    <property type="entry name" value="E3 ubiquitin-protein ligase SopA"/>
    <property type="match status" value="1"/>
</dbReference>
<sequence length="393" mass="45674">MSYVCVSKKNKIWYKFSDHRWHKIVPSKKITEYKYDPKFIDSLDNDKNLVAFENGVYDLIKGFRNGHPNDYISKSIGYNYELSQCQDKDYFGKEQIKILAQVCCSSNDNILIFKDLCKDQKNVLISMLQTVLGDYVQLITSNDDEIDKNVKVYLIDNFELDDDEIDEYLLRIYESNTFGTPVILCNESPVTNFKDDWFWDRVLVVANPYTVKMNPCPPMIEKTIIYKFLQQNVDFEIPSDIIRATEDYYAFCESYQIIEMNGKIVNIPKMIKETNLYSILRSGGALTNVILHNVDLRGINMQNISIYNCDFTGSNFRGCKFNGARIERTIMQEVDFRLVDLTSCHIRHVDFRGAKFDDVRLIKCTIKKSNFTDVNMDNIDSDSCTSYEKCAGV</sequence>
<dbReference type="InterPro" id="IPR014818">
    <property type="entry name" value="Phage/plasmid_primase_P4_C"/>
</dbReference>
<dbReference type="Pfam" id="PF13599">
    <property type="entry name" value="Pentapeptide_4"/>
    <property type="match status" value="1"/>
</dbReference>
<evidence type="ECO:0000259" key="1">
    <source>
        <dbReference type="Pfam" id="PF08706"/>
    </source>
</evidence>
<proteinExistence type="predicted"/>
<dbReference type="Pfam" id="PF08706">
    <property type="entry name" value="D5_N"/>
    <property type="match status" value="1"/>
</dbReference>
<name>A0A6C0CAE0_9ZZZZ</name>
<evidence type="ECO:0000313" key="2">
    <source>
        <dbReference type="EMBL" id="QHT00770.1"/>
    </source>
</evidence>
<organism evidence="2">
    <name type="scientific">viral metagenome</name>
    <dbReference type="NCBI Taxonomy" id="1070528"/>
    <lineage>
        <taxon>unclassified sequences</taxon>
        <taxon>metagenomes</taxon>
        <taxon>organismal metagenomes</taxon>
    </lineage>
</organism>
<dbReference type="AlphaFoldDB" id="A0A6C0CAE0"/>